<dbReference type="PANTHER" id="PTHR24559">
    <property type="entry name" value="TRANSPOSON TY3-I GAG-POL POLYPROTEIN"/>
    <property type="match status" value="1"/>
</dbReference>
<dbReference type="Proteomes" id="UP000326396">
    <property type="component" value="Linkage Group LG9"/>
</dbReference>
<organism evidence="10 11">
    <name type="scientific">Mikania micrantha</name>
    <name type="common">bitter vine</name>
    <dbReference type="NCBI Taxonomy" id="192012"/>
    <lineage>
        <taxon>Eukaryota</taxon>
        <taxon>Viridiplantae</taxon>
        <taxon>Streptophyta</taxon>
        <taxon>Embryophyta</taxon>
        <taxon>Tracheophyta</taxon>
        <taxon>Spermatophyta</taxon>
        <taxon>Magnoliopsida</taxon>
        <taxon>eudicotyledons</taxon>
        <taxon>Gunneridae</taxon>
        <taxon>Pentapetalae</taxon>
        <taxon>asterids</taxon>
        <taxon>campanulids</taxon>
        <taxon>Asterales</taxon>
        <taxon>Asteraceae</taxon>
        <taxon>Asteroideae</taxon>
        <taxon>Heliantheae alliance</taxon>
        <taxon>Eupatorieae</taxon>
        <taxon>Mikania</taxon>
    </lineage>
</organism>
<keyword evidence="6" id="KW-0378">Hydrolase</keyword>
<dbReference type="PANTHER" id="PTHR24559:SF441">
    <property type="entry name" value="NUCLEOTIDYLTRANSFERASE, RIBONUCLEASE H"/>
    <property type="match status" value="1"/>
</dbReference>
<accession>A0A5N6LLR5</accession>
<feature type="compositionally biased region" description="Basic and acidic residues" evidence="8">
    <location>
        <begin position="9"/>
        <end position="20"/>
    </location>
</feature>
<keyword evidence="7" id="KW-0695">RNA-directed DNA polymerase</keyword>
<gene>
    <name evidence="10" type="ORF">E3N88_40081</name>
</gene>
<sequence length="294" mass="33781">MGITKTVKRNQENKDDQESKDILKSRHVKLDPFVCPIYKHTELDMTCDVNEVKVVTEKVMYSSKLRFQECMLGCPQVLDGLLQAVSFVFDAPTGLPPIRSHDHAIQLTTGVPICVRPYCYPHIQKTEIERQVRDLLSLGMIRPSQSAYSSPAILVRKNDNSWRMCVDYRALNNARVPDKYPIPVVEELLDELYGSLFFTKLDLKSGYNQIRMHSDSIEKTAFRTHDGHYEFLVLPFGLTNAPATFQAVMNDIFRPLLRRKVVIFFDDILIYIILSMPLTDLQLVFSLLSQHICP</sequence>
<dbReference type="Pfam" id="PF00078">
    <property type="entry name" value="RVT_1"/>
    <property type="match status" value="1"/>
</dbReference>
<evidence type="ECO:0000256" key="2">
    <source>
        <dbReference type="ARBA" id="ARBA00022679"/>
    </source>
</evidence>
<dbReference type="SUPFAM" id="SSF56672">
    <property type="entry name" value="DNA/RNA polymerases"/>
    <property type="match status" value="1"/>
</dbReference>
<dbReference type="PROSITE" id="PS50878">
    <property type="entry name" value="RT_POL"/>
    <property type="match status" value="1"/>
</dbReference>
<dbReference type="GO" id="GO:0008233">
    <property type="term" value="F:peptidase activity"/>
    <property type="evidence" value="ECO:0007669"/>
    <property type="project" value="UniProtKB-KW"/>
</dbReference>
<feature type="region of interest" description="Disordered" evidence="8">
    <location>
        <begin position="1"/>
        <end position="20"/>
    </location>
</feature>
<dbReference type="AlphaFoldDB" id="A0A5N6LLR5"/>
<evidence type="ECO:0000256" key="5">
    <source>
        <dbReference type="ARBA" id="ARBA00022759"/>
    </source>
</evidence>
<dbReference type="Gene3D" id="3.30.70.270">
    <property type="match status" value="1"/>
</dbReference>
<feature type="domain" description="Reverse transcriptase" evidence="9">
    <location>
        <begin position="136"/>
        <end position="294"/>
    </location>
</feature>
<keyword evidence="11" id="KW-1185">Reference proteome</keyword>
<evidence type="ECO:0000256" key="8">
    <source>
        <dbReference type="SAM" id="MobiDB-lite"/>
    </source>
</evidence>
<keyword evidence="5" id="KW-0255">Endonuclease</keyword>
<keyword evidence="1" id="KW-0645">Protease</keyword>
<dbReference type="InterPro" id="IPR000477">
    <property type="entry name" value="RT_dom"/>
</dbReference>
<evidence type="ECO:0000256" key="7">
    <source>
        <dbReference type="ARBA" id="ARBA00022918"/>
    </source>
</evidence>
<comment type="caution">
    <text evidence="10">The sequence shown here is derived from an EMBL/GenBank/DDBJ whole genome shotgun (WGS) entry which is preliminary data.</text>
</comment>
<dbReference type="GO" id="GO:0003964">
    <property type="term" value="F:RNA-directed DNA polymerase activity"/>
    <property type="evidence" value="ECO:0007669"/>
    <property type="project" value="UniProtKB-KW"/>
</dbReference>
<dbReference type="OrthoDB" id="1432431at2759"/>
<dbReference type="GO" id="GO:0006508">
    <property type="term" value="P:proteolysis"/>
    <property type="evidence" value="ECO:0007669"/>
    <property type="project" value="UniProtKB-KW"/>
</dbReference>
<evidence type="ECO:0000256" key="6">
    <source>
        <dbReference type="ARBA" id="ARBA00022801"/>
    </source>
</evidence>
<dbReference type="InterPro" id="IPR043502">
    <property type="entry name" value="DNA/RNA_pol_sf"/>
</dbReference>
<proteinExistence type="predicted"/>
<dbReference type="CDD" id="cd01647">
    <property type="entry name" value="RT_LTR"/>
    <property type="match status" value="1"/>
</dbReference>
<keyword evidence="3" id="KW-0548">Nucleotidyltransferase</keyword>
<protein>
    <recommendedName>
        <fullName evidence="9">Reverse transcriptase domain-containing protein</fullName>
    </recommendedName>
</protein>
<evidence type="ECO:0000259" key="9">
    <source>
        <dbReference type="PROSITE" id="PS50878"/>
    </source>
</evidence>
<dbReference type="GO" id="GO:0004519">
    <property type="term" value="F:endonuclease activity"/>
    <property type="evidence" value="ECO:0007669"/>
    <property type="project" value="UniProtKB-KW"/>
</dbReference>
<evidence type="ECO:0000256" key="4">
    <source>
        <dbReference type="ARBA" id="ARBA00022722"/>
    </source>
</evidence>
<dbReference type="EMBL" id="SZYD01000019">
    <property type="protein sequence ID" value="KAD2393104.1"/>
    <property type="molecule type" value="Genomic_DNA"/>
</dbReference>
<dbReference type="Gene3D" id="3.10.10.10">
    <property type="entry name" value="HIV Type 1 Reverse Transcriptase, subunit A, domain 1"/>
    <property type="match status" value="1"/>
</dbReference>
<name>A0A5N6LLR5_9ASTR</name>
<dbReference type="InterPro" id="IPR053134">
    <property type="entry name" value="RNA-dir_DNA_polymerase"/>
</dbReference>
<evidence type="ECO:0000313" key="10">
    <source>
        <dbReference type="EMBL" id="KAD2393104.1"/>
    </source>
</evidence>
<dbReference type="InterPro" id="IPR043128">
    <property type="entry name" value="Rev_trsase/Diguanyl_cyclase"/>
</dbReference>
<evidence type="ECO:0000256" key="1">
    <source>
        <dbReference type="ARBA" id="ARBA00022670"/>
    </source>
</evidence>
<evidence type="ECO:0000313" key="11">
    <source>
        <dbReference type="Proteomes" id="UP000326396"/>
    </source>
</evidence>
<reference evidence="10 11" key="1">
    <citation type="submission" date="2019-05" db="EMBL/GenBank/DDBJ databases">
        <title>Mikania micrantha, genome provides insights into the molecular mechanism of rapid growth.</title>
        <authorList>
            <person name="Liu B."/>
        </authorList>
    </citation>
    <scope>NUCLEOTIDE SEQUENCE [LARGE SCALE GENOMIC DNA]</scope>
    <source>
        <strain evidence="10">NLD-2019</strain>
        <tissue evidence="10">Leaf</tissue>
    </source>
</reference>
<evidence type="ECO:0000256" key="3">
    <source>
        <dbReference type="ARBA" id="ARBA00022695"/>
    </source>
</evidence>
<dbReference type="FunFam" id="3.10.10.10:FF:000007">
    <property type="entry name" value="Retrovirus-related Pol polyprotein from transposon 17.6-like Protein"/>
    <property type="match status" value="1"/>
</dbReference>
<keyword evidence="2" id="KW-0808">Transferase</keyword>
<keyword evidence="4" id="KW-0540">Nuclease</keyword>